<proteinExistence type="predicted"/>
<dbReference type="Proteomes" id="UP000220246">
    <property type="component" value="Unassembled WGS sequence"/>
</dbReference>
<evidence type="ECO:0000313" key="1">
    <source>
        <dbReference type="EMBL" id="PEH89643.1"/>
    </source>
</evidence>
<name>A0A2A7UWK5_COMTR</name>
<evidence type="ECO:0000313" key="2">
    <source>
        <dbReference type="Proteomes" id="UP000220246"/>
    </source>
</evidence>
<sequence>MAIGCVITHQRIAHMEHHVKTLKGLLGHLQKALAVNLDGSSAFKYSDAVITADPGSNHDYASFLLKFSYPNLPLISVTLHFEKAECIEGQFTVRLPELRISFGNYSFGAFSGAESGLILANANQLLCVVDEAAKDYCRS</sequence>
<dbReference type="EMBL" id="PDEA01000001">
    <property type="protein sequence ID" value="PEH89643.1"/>
    <property type="molecule type" value="Genomic_DNA"/>
</dbReference>
<protein>
    <submittedName>
        <fullName evidence="1">Uncharacterized protein</fullName>
    </submittedName>
</protein>
<gene>
    <name evidence="1" type="ORF">CRM82_14490</name>
</gene>
<reference evidence="2" key="1">
    <citation type="submission" date="2017-09" db="EMBL/GenBank/DDBJ databases">
        <title>FDA dAtabase for Regulatory Grade micrObial Sequences (FDA-ARGOS): Supporting development and validation of Infectious Disease Dx tests.</title>
        <authorList>
            <person name="Minogue T."/>
            <person name="Wolcott M."/>
            <person name="Wasieloski L."/>
            <person name="Aguilar W."/>
            <person name="Moore D."/>
            <person name="Tallon L."/>
            <person name="Sadzewicz L."/>
            <person name="Ott S."/>
            <person name="Zhao X."/>
            <person name="Nagaraj S."/>
            <person name="Vavikolanu K."/>
            <person name="Aluvathingal J."/>
            <person name="Nadendla S."/>
            <person name="Sichtig H."/>
        </authorList>
    </citation>
    <scope>NUCLEOTIDE SEQUENCE [LARGE SCALE GENOMIC DNA]</scope>
    <source>
        <strain evidence="2">FDAARGOS_394</strain>
    </source>
</reference>
<comment type="caution">
    <text evidence="1">The sequence shown here is derived from an EMBL/GenBank/DDBJ whole genome shotgun (WGS) entry which is preliminary data.</text>
</comment>
<organism evidence="1 2">
    <name type="scientific">Comamonas terrigena</name>
    <dbReference type="NCBI Taxonomy" id="32013"/>
    <lineage>
        <taxon>Bacteria</taxon>
        <taxon>Pseudomonadati</taxon>
        <taxon>Pseudomonadota</taxon>
        <taxon>Betaproteobacteria</taxon>
        <taxon>Burkholderiales</taxon>
        <taxon>Comamonadaceae</taxon>
        <taxon>Comamonas</taxon>
    </lineage>
</organism>
<dbReference type="AlphaFoldDB" id="A0A2A7UWK5"/>
<keyword evidence="2" id="KW-1185">Reference proteome</keyword>
<accession>A0A2A7UWK5</accession>